<comment type="caution">
    <text evidence="6">The sequence shown here is derived from an EMBL/GenBank/DDBJ whole genome shotgun (WGS) entry which is preliminary data.</text>
</comment>
<keyword evidence="4" id="KW-1133">Transmembrane helix</keyword>
<dbReference type="Proteomes" id="UP001165082">
    <property type="component" value="Unassembled WGS sequence"/>
</dbReference>
<dbReference type="InterPro" id="IPR036116">
    <property type="entry name" value="FN3_sf"/>
</dbReference>
<dbReference type="InterPro" id="IPR003961">
    <property type="entry name" value="FN3_dom"/>
</dbReference>
<dbReference type="EMBL" id="BRXZ01001490">
    <property type="protein sequence ID" value="GMH72483.1"/>
    <property type="molecule type" value="Genomic_DNA"/>
</dbReference>
<evidence type="ECO:0000256" key="2">
    <source>
        <dbReference type="ARBA" id="ARBA00022837"/>
    </source>
</evidence>
<name>A0A9W7EBD8_9STRA</name>
<feature type="region of interest" description="Disordered" evidence="3">
    <location>
        <begin position="45"/>
        <end position="139"/>
    </location>
</feature>
<accession>A0A9W7EBD8</accession>
<sequence length="1212" mass="135251">MEGMEGMEGSVGGGMSVNEGGNIVDCDPATEAVPVVVTIVAEEVGEGTELSTTEPTREVQGKEKANDATPAKSSKKKKRKKRRSSTGGPPKELAPLKGPLKGSAAGGKKPVVAFQAAQRPAFDPNKRGSKNQEDALVTGGNNKLGVSLMTTKEKELVKKQITLTEDRGRWGQLRSLQNLRKVDIVEVAATSIKISWDPTPLRPFKTCSYRICLKSGWKDAFVPVVEDTGKPYTTYCGTNLKPDTRYRFHVSSLCQTPTDSKYLGKRLCIPKSSLRTKEVRTLPQNYETAWFFEDEKEATREWRSYTGEFKMDSEATDFKIAVNKFIEVSHSDERCWSGLRCLKLSFPGAEPGDFVQGGTATDVELKEDRLFIFRARVFHGWEVKEYDIVTKTVVRGEEGGIRHLFREANKGFGRWRERRVEEAQVKAKELVELVERGEILLEGAKSEETVELNKWHTIECKMVGTATARGKIFVHMPLGYQGELYIDDVEVIWGGPTETERLVDRVVEACKVGHLEHTKTIRVGLCDARDLSAVDWGGSSDPYAVVSVGEGRLENVQEREVLRSSVCYADLFPVWNCDLISIPKPPPPPMVSSIDLREAEINRTDEAYKKQVDHAVEFERKRFNELRKGGASLMEANKIAKREKKEIMETFKSEAGNAEAKADKKDPNKFYIKVVLYDHDLVGDDDFLGEVVISKRQLFNSAKHSHKVYFPITGEIGEGRQRKKATGKVALITRLHEWHDEETRYGNMVKTLMEGSGKQRDKAVHWLMQTFNAEVDLKTELDRLVEVMQEPVVEELVCHISDSRRCEGACFALMGIMGKKGPRVRKTWGFTLRRALQERIIGVGGADACAEGIMAWDTGASKLRRKAACLELLGELFDDNKAVCQEVVKKNPRILIAAVAGLQFIEKEADLEGGGGDFDDEVQCARIGVASRKLIMDIQYEDDLDDEVIKALWRIRRHIPLEDGLWKSPALKALGDDWRDLPDDDELNELKDIRNMRRAGAWKKALTERGFWIGMGLRFLAPVLPLVCISKGAEWSGGVDAGVYCAEDLGGWLVGEGLLTFAIVLAGYAFEVSVRIMGWIKAPFVFVPLILILGTGQAAMWGYGLTMWNKSLPGMDYTWTFTSEDEEAYVGEPTWGAPTPAPTPAGTYGGFGCQKELIEDFFTIQVAFWAVGFGWAIMLWKMATQVPKVIDDEKKKELAKKGREMAMGGVGG</sequence>
<dbReference type="InterPro" id="IPR013783">
    <property type="entry name" value="Ig-like_fold"/>
</dbReference>
<dbReference type="InterPro" id="IPR000008">
    <property type="entry name" value="C2_dom"/>
</dbReference>
<proteinExistence type="predicted"/>
<feature type="compositionally biased region" description="Basic residues" evidence="3">
    <location>
        <begin position="73"/>
        <end position="84"/>
    </location>
</feature>
<dbReference type="CDD" id="cd00063">
    <property type="entry name" value="FN3"/>
    <property type="match status" value="1"/>
</dbReference>
<organism evidence="6 7">
    <name type="scientific">Triparma retinervis</name>
    <dbReference type="NCBI Taxonomy" id="2557542"/>
    <lineage>
        <taxon>Eukaryota</taxon>
        <taxon>Sar</taxon>
        <taxon>Stramenopiles</taxon>
        <taxon>Ochrophyta</taxon>
        <taxon>Bolidophyceae</taxon>
        <taxon>Parmales</taxon>
        <taxon>Triparmaceae</taxon>
        <taxon>Triparma</taxon>
    </lineage>
</organism>
<evidence type="ECO:0000313" key="7">
    <source>
        <dbReference type="Proteomes" id="UP001165082"/>
    </source>
</evidence>
<feature type="compositionally biased region" description="Basic and acidic residues" evidence="3">
    <location>
        <begin position="124"/>
        <end position="133"/>
    </location>
</feature>
<feature type="compositionally biased region" description="Basic and acidic residues" evidence="3">
    <location>
        <begin position="55"/>
        <end position="66"/>
    </location>
</feature>
<dbReference type="InterPro" id="IPR035892">
    <property type="entry name" value="C2_domain_sf"/>
</dbReference>
<feature type="non-terminal residue" evidence="6">
    <location>
        <position position="1212"/>
    </location>
</feature>
<gene>
    <name evidence="6" type="ORF">TrRE_jg7225</name>
</gene>
<evidence type="ECO:0000256" key="1">
    <source>
        <dbReference type="ARBA" id="ARBA00022723"/>
    </source>
</evidence>
<feature type="transmembrane region" description="Helical" evidence="4">
    <location>
        <begin position="1161"/>
        <end position="1180"/>
    </location>
</feature>
<dbReference type="SUPFAM" id="SSF49562">
    <property type="entry name" value="C2 domain (Calcium/lipid-binding domain, CaLB)"/>
    <property type="match status" value="1"/>
</dbReference>
<evidence type="ECO:0000256" key="3">
    <source>
        <dbReference type="SAM" id="MobiDB-lite"/>
    </source>
</evidence>
<feature type="region of interest" description="Disordered" evidence="3">
    <location>
        <begin position="1"/>
        <end position="23"/>
    </location>
</feature>
<dbReference type="SUPFAM" id="SSF49265">
    <property type="entry name" value="Fibronectin type III"/>
    <property type="match status" value="1"/>
</dbReference>
<evidence type="ECO:0000313" key="6">
    <source>
        <dbReference type="EMBL" id="GMH72483.1"/>
    </source>
</evidence>
<evidence type="ECO:0000259" key="5">
    <source>
        <dbReference type="PROSITE" id="PS50853"/>
    </source>
</evidence>
<feature type="transmembrane region" description="Helical" evidence="4">
    <location>
        <begin position="1082"/>
        <end position="1103"/>
    </location>
</feature>
<keyword evidence="4" id="KW-0812">Transmembrane</keyword>
<dbReference type="PROSITE" id="PS50853">
    <property type="entry name" value="FN3"/>
    <property type="match status" value="1"/>
</dbReference>
<feature type="transmembrane region" description="Helical" evidence="4">
    <location>
        <begin position="1049"/>
        <end position="1070"/>
    </location>
</feature>
<keyword evidence="1" id="KW-0479">Metal-binding</keyword>
<dbReference type="Gene3D" id="2.60.40.150">
    <property type="entry name" value="C2 domain"/>
    <property type="match status" value="1"/>
</dbReference>
<dbReference type="AlphaFoldDB" id="A0A9W7EBD8"/>
<dbReference type="OrthoDB" id="67700at2759"/>
<keyword evidence="7" id="KW-1185">Reference proteome</keyword>
<evidence type="ECO:0000256" key="4">
    <source>
        <dbReference type="SAM" id="Phobius"/>
    </source>
</evidence>
<dbReference type="Pfam" id="PF00168">
    <property type="entry name" value="C2"/>
    <property type="match status" value="2"/>
</dbReference>
<reference evidence="6" key="1">
    <citation type="submission" date="2022-07" db="EMBL/GenBank/DDBJ databases">
        <title>Genome analysis of Parmales, a sister group of diatoms, reveals the evolutionary specialization of diatoms from phago-mixotrophs to photoautotrophs.</title>
        <authorList>
            <person name="Ban H."/>
            <person name="Sato S."/>
            <person name="Yoshikawa S."/>
            <person name="Kazumasa Y."/>
            <person name="Nakamura Y."/>
            <person name="Ichinomiya M."/>
            <person name="Saitoh K."/>
            <person name="Sato N."/>
            <person name="Blanc-Mathieu R."/>
            <person name="Endo H."/>
            <person name="Kuwata A."/>
            <person name="Ogata H."/>
        </authorList>
    </citation>
    <scope>NUCLEOTIDE SEQUENCE</scope>
</reference>
<dbReference type="PANTHER" id="PTHR45911">
    <property type="entry name" value="C2 DOMAIN-CONTAINING PROTEIN"/>
    <property type="match status" value="1"/>
</dbReference>
<feature type="domain" description="Fibronectin type-III" evidence="5">
    <location>
        <begin position="175"/>
        <end position="273"/>
    </location>
</feature>
<keyword evidence="4" id="KW-0472">Membrane</keyword>
<dbReference type="GO" id="GO:0046872">
    <property type="term" value="F:metal ion binding"/>
    <property type="evidence" value="ECO:0007669"/>
    <property type="project" value="UniProtKB-KW"/>
</dbReference>
<protein>
    <recommendedName>
        <fullName evidence="5">Fibronectin type-III domain-containing protein</fullName>
    </recommendedName>
</protein>
<dbReference type="Gene3D" id="2.60.40.10">
    <property type="entry name" value="Immunoglobulins"/>
    <property type="match status" value="1"/>
</dbReference>
<keyword evidence="2" id="KW-0106">Calcium</keyword>